<evidence type="ECO:0000313" key="4">
    <source>
        <dbReference type="Proteomes" id="UP000054097"/>
    </source>
</evidence>
<organism evidence="3 4">
    <name type="scientific">Serendipita vermifera MAFF 305830</name>
    <dbReference type="NCBI Taxonomy" id="933852"/>
    <lineage>
        <taxon>Eukaryota</taxon>
        <taxon>Fungi</taxon>
        <taxon>Dikarya</taxon>
        <taxon>Basidiomycota</taxon>
        <taxon>Agaricomycotina</taxon>
        <taxon>Agaricomycetes</taxon>
        <taxon>Sebacinales</taxon>
        <taxon>Serendipitaceae</taxon>
        <taxon>Serendipita</taxon>
    </lineage>
</organism>
<keyword evidence="2" id="KW-0812">Transmembrane</keyword>
<keyword evidence="4" id="KW-1185">Reference proteome</keyword>
<sequence>MTNGTTKQDPDAPPSYAAVVRGEPATTEPGGPGPSRTTYGPTPINHGYQPGHPSHPQAPLLDPRSQAAREQARHRAAVRFCEALLWALVIQMIAAAIIGGSLWPEWRRHWMNAHVTE</sequence>
<name>A0A0C3BDM6_SERVB</name>
<evidence type="ECO:0000313" key="3">
    <source>
        <dbReference type="EMBL" id="KIM29541.1"/>
    </source>
</evidence>
<feature type="transmembrane region" description="Helical" evidence="2">
    <location>
        <begin position="83"/>
        <end position="103"/>
    </location>
</feature>
<reference evidence="4" key="2">
    <citation type="submission" date="2015-01" db="EMBL/GenBank/DDBJ databases">
        <title>Evolutionary Origins and Diversification of the Mycorrhizal Mutualists.</title>
        <authorList>
            <consortium name="DOE Joint Genome Institute"/>
            <consortium name="Mycorrhizal Genomics Consortium"/>
            <person name="Kohler A."/>
            <person name="Kuo A."/>
            <person name="Nagy L.G."/>
            <person name="Floudas D."/>
            <person name="Copeland A."/>
            <person name="Barry K.W."/>
            <person name="Cichocki N."/>
            <person name="Veneault-Fourrey C."/>
            <person name="LaButti K."/>
            <person name="Lindquist E.A."/>
            <person name="Lipzen A."/>
            <person name="Lundell T."/>
            <person name="Morin E."/>
            <person name="Murat C."/>
            <person name="Riley R."/>
            <person name="Ohm R."/>
            <person name="Sun H."/>
            <person name="Tunlid A."/>
            <person name="Henrissat B."/>
            <person name="Grigoriev I.V."/>
            <person name="Hibbett D.S."/>
            <person name="Martin F."/>
        </authorList>
    </citation>
    <scope>NUCLEOTIDE SEQUENCE [LARGE SCALE GENOMIC DNA]</scope>
    <source>
        <strain evidence="4">MAFF 305830</strain>
    </source>
</reference>
<gene>
    <name evidence="3" type="ORF">M408DRAFT_328786</name>
</gene>
<dbReference type="AlphaFoldDB" id="A0A0C3BDM6"/>
<evidence type="ECO:0000256" key="1">
    <source>
        <dbReference type="SAM" id="MobiDB-lite"/>
    </source>
</evidence>
<feature type="region of interest" description="Disordered" evidence="1">
    <location>
        <begin position="1"/>
        <end position="72"/>
    </location>
</feature>
<accession>A0A0C3BDM6</accession>
<dbReference type="HOGENOM" id="CLU_2086266_0_0_1"/>
<protein>
    <submittedName>
        <fullName evidence="3">Uncharacterized protein</fullName>
    </submittedName>
</protein>
<evidence type="ECO:0000256" key="2">
    <source>
        <dbReference type="SAM" id="Phobius"/>
    </source>
</evidence>
<keyword evidence="2" id="KW-1133">Transmembrane helix</keyword>
<dbReference type="EMBL" id="KN824288">
    <property type="protein sequence ID" value="KIM29541.1"/>
    <property type="molecule type" value="Genomic_DNA"/>
</dbReference>
<keyword evidence="2" id="KW-0472">Membrane</keyword>
<dbReference type="Proteomes" id="UP000054097">
    <property type="component" value="Unassembled WGS sequence"/>
</dbReference>
<reference evidence="3 4" key="1">
    <citation type="submission" date="2014-04" db="EMBL/GenBank/DDBJ databases">
        <authorList>
            <consortium name="DOE Joint Genome Institute"/>
            <person name="Kuo A."/>
            <person name="Zuccaro A."/>
            <person name="Kohler A."/>
            <person name="Nagy L.G."/>
            <person name="Floudas D."/>
            <person name="Copeland A."/>
            <person name="Barry K.W."/>
            <person name="Cichocki N."/>
            <person name="Veneault-Fourrey C."/>
            <person name="LaButti K."/>
            <person name="Lindquist E.A."/>
            <person name="Lipzen A."/>
            <person name="Lundell T."/>
            <person name="Morin E."/>
            <person name="Murat C."/>
            <person name="Sun H."/>
            <person name="Tunlid A."/>
            <person name="Henrissat B."/>
            <person name="Grigoriev I.V."/>
            <person name="Hibbett D.S."/>
            <person name="Martin F."/>
            <person name="Nordberg H.P."/>
            <person name="Cantor M.N."/>
            <person name="Hua S.X."/>
        </authorList>
    </citation>
    <scope>NUCLEOTIDE SEQUENCE [LARGE SCALE GENOMIC DNA]</scope>
    <source>
        <strain evidence="3 4">MAFF 305830</strain>
    </source>
</reference>
<proteinExistence type="predicted"/>